<reference evidence="1 2" key="1">
    <citation type="journal article" date="2022" name="Genome Biol. Evol.">
        <title>The Spruce Budworm Genome: Reconstructing the Evolutionary History of Antifreeze Proteins.</title>
        <authorList>
            <person name="Beliveau C."/>
            <person name="Gagne P."/>
            <person name="Picq S."/>
            <person name="Vernygora O."/>
            <person name="Keeling C.I."/>
            <person name="Pinkney K."/>
            <person name="Doucet D."/>
            <person name="Wen F."/>
            <person name="Johnston J.S."/>
            <person name="Maaroufi H."/>
            <person name="Boyle B."/>
            <person name="Laroche J."/>
            <person name="Dewar K."/>
            <person name="Juretic N."/>
            <person name="Blackburn G."/>
            <person name="Nisole A."/>
            <person name="Brunet B."/>
            <person name="Brandao M."/>
            <person name="Lumley L."/>
            <person name="Duan J."/>
            <person name="Quan G."/>
            <person name="Lucarotti C.J."/>
            <person name="Roe A.D."/>
            <person name="Sperling F.A.H."/>
            <person name="Levesque R.C."/>
            <person name="Cusson M."/>
        </authorList>
    </citation>
    <scope>NUCLEOTIDE SEQUENCE [LARGE SCALE GENOMIC DNA]</scope>
    <source>
        <strain evidence="1">Glfc:IPQL:Cfum</strain>
    </source>
</reference>
<evidence type="ECO:0000313" key="1">
    <source>
        <dbReference type="EMBL" id="KAI8436496.1"/>
    </source>
</evidence>
<gene>
    <name evidence="1" type="ORF">MSG28_010047</name>
</gene>
<evidence type="ECO:0000313" key="2">
    <source>
        <dbReference type="Proteomes" id="UP001064048"/>
    </source>
</evidence>
<dbReference type="EMBL" id="CM046117">
    <property type="protein sequence ID" value="KAI8436496.1"/>
    <property type="molecule type" value="Genomic_DNA"/>
</dbReference>
<accession>A0ACC0KIX5</accession>
<protein>
    <submittedName>
        <fullName evidence="1">Uncharacterized protein</fullName>
    </submittedName>
</protein>
<name>A0ACC0KIX5_CHOFU</name>
<comment type="caution">
    <text evidence="1">The sequence shown here is derived from an EMBL/GenBank/DDBJ whole genome shotgun (WGS) entry which is preliminary data.</text>
</comment>
<sequence>MGAYTALLLLHLVYLTSGDQLHTVFEWNQLDFQYPSPEARQQAIDSKTFIPENNLPMGVEVFEDRLFVTVPSLYVAAHNSIGNDGKPPEIISPFRVRVDKCQRLWVLDSGKMGSLDPNATRHTPSIIVYDLKTDNLLRRYQFPADQVKEESGFATLLSKMETAITPLRTLGRRKGRYRRFIPGKKNGVLEDHAPLLPP</sequence>
<keyword evidence="2" id="KW-1185">Reference proteome</keyword>
<organism evidence="1 2">
    <name type="scientific">Choristoneura fumiferana</name>
    <name type="common">Spruce budworm moth</name>
    <name type="synonym">Archips fumiferana</name>
    <dbReference type="NCBI Taxonomy" id="7141"/>
    <lineage>
        <taxon>Eukaryota</taxon>
        <taxon>Metazoa</taxon>
        <taxon>Ecdysozoa</taxon>
        <taxon>Arthropoda</taxon>
        <taxon>Hexapoda</taxon>
        <taxon>Insecta</taxon>
        <taxon>Pterygota</taxon>
        <taxon>Neoptera</taxon>
        <taxon>Endopterygota</taxon>
        <taxon>Lepidoptera</taxon>
        <taxon>Glossata</taxon>
        <taxon>Ditrysia</taxon>
        <taxon>Tortricoidea</taxon>
        <taxon>Tortricidae</taxon>
        <taxon>Tortricinae</taxon>
        <taxon>Choristoneura</taxon>
    </lineage>
</organism>
<proteinExistence type="predicted"/>
<dbReference type="Proteomes" id="UP001064048">
    <property type="component" value="Chromosome 17"/>
</dbReference>